<keyword evidence="3" id="KW-0804">Transcription</keyword>
<dbReference type="PROSITE" id="PS50949">
    <property type="entry name" value="HTH_GNTR"/>
    <property type="match status" value="1"/>
</dbReference>
<dbReference type="SUPFAM" id="SSF64288">
    <property type="entry name" value="Chorismate lyase-like"/>
    <property type="match status" value="1"/>
</dbReference>
<dbReference type="Gene3D" id="3.40.1410.10">
    <property type="entry name" value="Chorismate lyase-like"/>
    <property type="match status" value="1"/>
</dbReference>
<gene>
    <name evidence="6" type="ORF">ACFSHS_04135</name>
</gene>
<evidence type="ECO:0000256" key="3">
    <source>
        <dbReference type="ARBA" id="ARBA00023163"/>
    </source>
</evidence>
<evidence type="ECO:0000313" key="6">
    <source>
        <dbReference type="EMBL" id="MFD2090755.1"/>
    </source>
</evidence>
<feature type="region of interest" description="Disordered" evidence="4">
    <location>
        <begin position="1"/>
        <end position="29"/>
    </location>
</feature>
<reference evidence="7" key="1">
    <citation type="journal article" date="2019" name="Int. J. Syst. Evol. Microbiol.">
        <title>The Global Catalogue of Microorganisms (GCM) 10K type strain sequencing project: providing services to taxonomists for standard genome sequencing and annotation.</title>
        <authorList>
            <consortium name="The Broad Institute Genomics Platform"/>
            <consortium name="The Broad Institute Genome Sequencing Center for Infectious Disease"/>
            <person name="Wu L."/>
            <person name="Ma J."/>
        </authorList>
    </citation>
    <scope>NUCLEOTIDE SEQUENCE [LARGE SCALE GENOMIC DNA]</scope>
    <source>
        <strain evidence="7">JCM 3338</strain>
    </source>
</reference>
<dbReference type="InterPro" id="IPR036388">
    <property type="entry name" value="WH-like_DNA-bd_sf"/>
</dbReference>
<dbReference type="CDD" id="cd07377">
    <property type="entry name" value="WHTH_GntR"/>
    <property type="match status" value="1"/>
</dbReference>
<dbReference type="PANTHER" id="PTHR44846">
    <property type="entry name" value="MANNOSYL-D-GLYCERATE TRANSPORT/METABOLISM SYSTEM REPRESSOR MNGR-RELATED"/>
    <property type="match status" value="1"/>
</dbReference>
<dbReference type="InterPro" id="IPR000524">
    <property type="entry name" value="Tscrpt_reg_HTH_GntR"/>
</dbReference>
<keyword evidence="7" id="KW-1185">Reference proteome</keyword>
<keyword evidence="1" id="KW-0805">Transcription regulation</keyword>
<feature type="compositionally biased region" description="Polar residues" evidence="4">
    <location>
        <begin position="1"/>
        <end position="12"/>
    </location>
</feature>
<comment type="caution">
    <text evidence="6">The sequence shown here is derived from an EMBL/GenBank/DDBJ whole genome shotgun (WGS) entry which is preliminary data.</text>
</comment>
<dbReference type="Proteomes" id="UP001597402">
    <property type="component" value="Unassembled WGS sequence"/>
</dbReference>
<dbReference type="InterPro" id="IPR011663">
    <property type="entry name" value="UTRA"/>
</dbReference>
<feature type="domain" description="HTH gntR-type" evidence="5">
    <location>
        <begin position="35"/>
        <end position="103"/>
    </location>
</feature>
<dbReference type="Pfam" id="PF07702">
    <property type="entry name" value="UTRA"/>
    <property type="match status" value="1"/>
</dbReference>
<name>A0ABW4X6K7_9ACTN</name>
<dbReference type="EMBL" id="JBHUHP010000002">
    <property type="protein sequence ID" value="MFD2090755.1"/>
    <property type="molecule type" value="Genomic_DNA"/>
</dbReference>
<dbReference type="InterPro" id="IPR028978">
    <property type="entry name" value="Chorismate_lyase_/UTRA_dom_sf"/>
</dbReference>
<evidence type="ECO:0000256" key="2">
    <source>
        <dbReference type="ARBA" id="ARBA00023125"/>
    </source>
</evidence>
<dbReference type="SUPFAM" id="SSF46785">
    <property type="entry name" value="Winged helix' DNA-binding domain"/>
    <property type="match status" value="1"/>
</dbReference>
<dbReference type="InterPro" id="IPR036390">
    <property type="entry name" value="WH_DNA-bd_sf"/>
</dbReference>
<dbReference type="SMART" id="SM00345">
    <property type="entry name" value="HTH_GNTR"/>
    <property type="match status" value="1"/>
</dbReference>
<protein>
    <submittedName>
        <fullName evidence="6">GntR family transcriptional regulator</fullName>
    </submittedName>
</protein>
<dbReference type="Gene3D" id="1.10.10.10">
    <property type="entry name" value="Winged helix-like DNA-binding domain superfamily/Winged helix DNA-binding domain"/>
    <property type="match status" value="1"/>
</dbReference>
<accession>A0ABW4X6K7</accession>
<dbReference type="PANTHER" id="PTHR44846:SF1">
    <property type="entry name" value="MANNOSYL-D-GLYCERATE TRANSPORT_METABOLISM SYSTEM REPRESSOR MNGR-RELATED"/>
    <property type="match status" value="1"/>
</dbReference>
<dbReference type="PRINTS" id="PR00035">
    <property type="entry name" value="HTHGNTR"/>
</dbReference>
<evidence type="ECO:0000256" key="1">
    <source>
        <dbReference type="ARBA" id="ARBA00023015"/>
    </source>
</evidence>
<organism evidence="6 7">
    <name type="scientific">Blastococcus deserti</name>
    <dbReference type="NCBI Taxonomy" id="2259033"/>
    <lineage>
        <taxon>Bacteria</taxon>
        <taxon>Bacillati</taxon>
        <taxon>Actinomycetota</taxon>
        <taxon>Actinomycetes</taxon>
        <taxon>Geodermatophilales</taxon>
        <taxon>Geodermatophilaceae</taxon>
        <taxon>Blastococcus</taxon>
    </lineage>
</organism>
<dbReference type="InterPro" id="IPR050679">
    <property type="entry name" value="Bact_HTH_transcr_reg"/>
</dbReference>
<sequence>MTWTGQSPNIGRTNGGTVLGPGRGDTISVPRASEESAYRALARELRTAVRAGRYGADNRLPTDAELAATRGLSRQTVRRAMQELVNEGLVFRVPGRGTFPVARDSRYLRQFGSIEDLIGLSQDTLLELVEPLQRRLDLAAAGRLGLDTDVVSSVSFRRLHEGLPLCFTTVALPPAAGRLLADVPELHETGATTTATVLGLLDARMDVDVVEADQSISVAPLPAGGAVPLRLEPGRPVLRIDRLYSDVHRRPVELAVNWFHPDHYSYRVRLRRSGS</sequence>
<dbReference type="Pfam" id="PF00392">
    <property type="entry name" value="GntR"/>
    <property type="match status" value="1"/>
</dbReference>
<dbReference type="SMART" id="SM00866">
    <property type="entry name" value="UTRA"/>
    <property type="match status" value="1"/>
</dbReference>
<dbReference type="RefSeq" id="WP_376872120.1">
    <property type="nucleotide sequence ID" value="NZ_JBHUHP010000002.1"/>
</dbReference>
<proteinExistence type="predicted"/>
<evidence type="ECO:0000259" key="5">
    <source>
        <dbReference type="PROSITE" id="PS50949"/>
    </source>
</evidence>
<feature type="compositionally biased region" description="Gly residues" evidence="4">
    <location>
        <begin position="13"/>
        <end position="23"/>
    </location>
</feature>
<evidence type="ECO:0000256" key="4">
    <source>
        <dbReference type="SAM" id="MobiDB-lite"/>
    </source>
</evidence>
<keyword evidence="2" id="KW-0238">DNA-binding</keyword>
<evidence type="ECO:0000313" key="7">
    <source>
        <dbReference type="Proteomes" id="UP001597402"/>
    </source>
</evidence>